<dbReference type="GO" id="GO:0005886">
    <property type="term" value="C:plasma membrane"/>
    <property type="evidence" value="ECO:0007669"/>
    <property type="project" value="UniProtKB-UniRule"/>
</dbReference>
<comment type="caution">
    <text evidence="8">The sequence shown here is derived from an EMBL/GenBank/DDBJ whole genome shotgun (WGS) entry which is preliminary data.</text>
</comment>
<accession>A0A501XG61</accession>
<name>A0A501XG61_9SPHN</name>
<protein>
    <recommendedName>
        <fullName evidence="7">Endolytic murein transglycosylase</fullName>
        <ecNumber evidence="7">4.2.2.29</ecNumber>
    </recommendedName>
    <alternativeName>
        <fullName evidence="7">Peptidoglycan lytic transglycosylase</fullName>
    </alternativeName>
    <alternativeName>
        <fullName evidence="7">Peptidoglycan polymerization terminase</fullName>
    </alternativeName>
</protein>
<keyword evidence="9" id="KW-1185">Reference proteome</keyword>
<evidence type="ECO:0000256" key="4">
    <source>
        <dbReference type="ARBA" id="ARBA00023136"/>
    </source>
</evidence>
<dbReference type="Proteomes" id="UP000319897">
    <property type="component" value="Unassembled WGS sequence"/>
</dbReference>
<dbReference type="InterPro" id="IPR003770">
    <property type="entry name" value="MLTG-like"/>
</dbReference>
<dbReference type="CDD" id="cd08010">
    <property type="entry name" value="MltG_like"/>
    <property type="match status" value="1"/>
</dbReference>
<dbReference type="GO" id="GO:0009252">
    <property type="term" value="P:peptidoglycan biosynthetic process"/>
    <property type="evidence" value="ECO:0007669"/>
    <property type="project" value="UniProtKB-UniRule"/>
</dbReference>
<evidence type="ECO:0000256" key="6">
    <source>
        <dbReference type="ARBA" id="ARBA00023316"/>
    </source>
</evidence>
<comment type="similarity">
    <text evidence="7">Belongs to the transglycosylase MltG family.</text>
</comment>
<dbReference type="Gene3D" id="3.30.160.60">
    <property type="entry name" value="Classic Zinc Finger"/>
    <property type="match status" value="1"/>
</dbReference>
<proteinExistence type="inferred from homology"/>
<feature type="site" description="Important for catalytic activity" evidence="7">
    <location>
        <position position="185"/>
    </location>
</feature>
<reference evidence="8 9" key="1">
    <citation type="submission" date="2019-06" db="EMBL/GenBank/DDBJ databases">
        <authorList>
            <person name="Lee I."/>
            <person name="Jang G.I."/>
            <person name="Hwang C.Y."/>
        </authorList>
    </citation>
    <scope>NUCLEOTIDE SEQUENCE [LARGE SCALE GENOMIC DNA]</scope>
    <source>
        <strain evidence="8 9">PAMC 28131</strain>
    </source>
</reference>
<keyword evidence="3 7" id="KW-1133">Transmembrane helix</keyword>
<dbReference type="GO" id="GO:0071555">
    <property type="term" value="P:cell wall organization"/>
    <property type="evidence" value="ECO:0007669"/>
    <property type="project" value="UniProtKB-KW"/>
</dbReference>
<dbReference type="EMBL" id="VFSU01000030">
    <property type="protein sequence ID" value="TPE59582.1"/>
    <property type="molecule type" value="Genomic_DNA"/>
</dbReference>
<gene>
    <name evidence="7 8" type="primary">mltG</name>
    <name evidence="8" type="ORF">FJQ54_13250</name>
</gene>
<dbReference type="EC" id="4.2.2.29" evidence="7"/>
<evidence type="ECO:0000256" key="1">
    <source>
        <dbReference type="ARBA" id="ARBA00022475"/>
    </source>
</evidence>
<keyword evidence="2 7" id="KW-0812">Transmembrane</keyword>
<evidence type="ECO:0000256" key="2">
    <source>
        <dbReference type="ARBA" id="ARBA00022692"/>
    </source>
</evidence>
<dbReference type="Pfam" id="PF02618">
    <property type="entry name" value="YceG"/>
    <property type="match status" value="1"/>
</dbReference>
<dbReference type="Gene3D" id="3.30.1490.480">
    <property type="entry name" value="Endolytic murein transglycosylase"/>
    <property type="match status" value="1"/>
</dbReference>
<keyword evidence="7" id="KW-0997">Cell inner membrane</keyword>
<dbReference type="NCBIfam" id="TIGR00247">
    <property type="entry name" value="endolytic transglycosylase MltG"/>
    <property type="match status" value="1"/>
</dbReference>
<keyword evidence="1 7" id="KW-1003">Cell membrane</keyword>
<comment type="catalytic activity">
    <reaction evidence="7">
        <text>a peptidoglycan chain = a peptidoglycan chain with N-acetyl-1,6-anhydromuramyl-[peptide] at the reducing end + a peptidoglycan chain with N-acetylglucosamine at the non-reducing end.</text>
        <dbReference type="EC" id="4.2.2.29"/>
    </reaction>
</comment>
<dbReference type="OrthoDB" id="9814591at2"/>
<keyword evidence="4 7" id="KW-0472">Membrane</keyword>
<comment type="function">
    <text evidence="7">Functions as a peptidoglycan terminase that cleaves nascent peptidoglycan strands endolytically to terminate their elongation.</text>
</comment>
<evidence type="ECO:0000256" key="7">
    <source>
        <dbReference type="HAMAP-Rule" id="MF_02065"/>
    </source>
</evidence>
<dbReference type="AlphaFoldDB" id="A0A501XG61"/>
<sequence>MLTLSLWTATMWRRAPLPGAERIEVEIPRGASIGQAADLLEKAGVIDSSEAFELLARTLGDSRDIQFGTYGFFEGEGWGSILERLKRGDTLIVRIPIPEGLPSIQVAERLNAVGRLKGQVEAPAEGTVLPATYEAKIGESRADVLKRMQAAMTEELDRQWERRSEHTAVKSKDEAVILAAIVEKETGDPSERRRIAGLYSNRLKQGMRLQADPTVIYPVTKGKPLQRRIRQSELRADNGYNTYARDGLPQGPITNPGRESIAAVLDPEVHDYVYMVADGTGGHAFAKTYEEHQANVAKWRQIRRDRGI</sequence>
<evidence type="ECO:0000256" key="5">
    <source>
        <dbReference type="ARBA" id="ARBA00023239"/>
    </source>
</evidence>
<keyword evidence="5 7" id="KW-0456">Lyase</keyword>
<dbReference type="PANTHER" id="PTHR30518">
    <property type="entry name" value="ENDOLYTIC MUREIN TRANSGLYCOSYLASE"/>
    <property type="match status" value="1"/>
</dbReference>
<evidence type="ECO:0000313" key="9">
    <source>
        <dbReference type="Proteomes" id="UP000319897"/>
    </source>
</evidence>
<keyword evidence="6 7" id="KW-0961">Cell wall biogenesis/degradation</keyword>
<evidence type="ECO:0000313" key="8">
    <source>
        <dbReference type="EMBL" id="TPE59582.1"/>
    </source>
</evidence>
<organism evidence="8 9">
    <name type="scientific">Sandaracinobacter neustonicus</name>
    <dbReference type="NCBI Taxonomy" id="1715348"/>
    <lineage>
        <taxon>Bacteria</taxon>
        <taxon>Pseudomonadati</taxon>
        <taxon>Pseudomonadota</taxon>
        <taxon>Alphaproteobacteria</taxon>
        <taxon>Sphingomonadales</taxon>
        <taxon>Sphingosinicellaceae</taxon>
        <taxon>Sandaracinobacter</taxon>
    </lineage>
</organism>
<dbReference type="GO" id="GO:0008932">
    <property type="term" value="F:lytic endotransglycosylase activity"/>
    <property type="evidence" value="ECO:0007669"/>
    <property type="project" value="UniProtKB-UniRule"/>
</dbReference>
<evidence type="ECO:0000256" key="3">
    <source>
        <dbReference type="ARBA" id="ARBA00022989"/>
    </source>
</evidence>
<dbReference type="HAMAP" id="MF_02065">
    <property type="entry name" value="MltG"/>
    <property type="match status" value="1"/>
</dbReference>
<dbReference type="PANTHER" id="PTHR30518:SF2">
    <property type="entry name" value="ENDOLYTIC MUREIN TRANSGLYCOSYLASE"/>
    <property type="match status" value="1"/>
</dbReference>